<comment type="caution">
    <text evidence="7">The sequence shown here is derived from an EMBL/GenBank/DDBJ whole genome shotgun (WGS) entry which is preliminary data.</text>
</comment>
<protein>
    <recommendedName>
        <fullName evidence="6">G-protein coupled receptors family 1 profile domain-containing protein</fullName>
    </recommendedName>
</protein>
<sequence length="335" mass="37805">MMNISSSTINGVTTATTTELKDGYDLPVYGLANGTFYSIHVPALICICFSFTCVISVITYSFYHQHISTFFKWTKCERFAVYIAICDGLFNISHFSDHLHIVLTKELPTPKHLCAFYGFLLAEFVTAQNLLVSIVAINVFVLVYFRKKLDFGCKDYRLLGFIFGAPALGLTVTAGLGQLGPNGSFCFFDGVKGQIANFIYTTILLSAITITNILLYVISWFRIYRETKAIKKSRKSLIASHRAAKTMSLFVFAFLVQWWAMATYGIWQWVTDVPQTLFHFVTTFSNLGGVLNGIVFIIIVRRKRYGTDSSISIQYIKESTTDKTVTMHRKLNSQV</sequence>
<feature type="transmembrane region" description="Helical" evidence="5">
    <location>
        <begin position="156"/>
        <end position="178"/>
    </location>
</feature>
<accession>A0A8S3Q3T2</accession>
<feature type="transmembrane region" description="Helical" evidence="5">
    <location>
        <begin position="36"/>
        <end position="58"/>
    </location>
</feature>
<dbReference type="PANTHER" id="PTHR23112">
    <property type="entry name" value="G PROTEIN-COUPLED RECEPTOR 157-RELATED"/>
    <property type="match status" value="1"/>
</dbReference>
<keyword evidence="8" id="KW-1185">Reference proteome</keyword>
<proteinExistence type="predicted"/>
<evidence type="ECO:0000256" key="4">
    <source>
        <dbReference type="ARBA" id="ARBA00023136"/>
    </source>
</evidence>
<dbReference type="PROSITE" id="PS50262">
    <property type="entry name" value="G_PROTEIN_RECEP_F1_2"/>
    <property type="match status" value="1"/>
</dbReference>
<dbReference type="CDD" id="cd00637">
    <property type="entry name" value="7tm_classA_rhodopsin-like"/>
    <property type="match status" value="1"/>
</dbReference>
<dbReference type="Proteomes" id="UP000683360">
    <property type="component" value="Unassembled WGS sequence"/>
</dbReference>
<feature type="transmembrane region" description="Helical" evidence="5">
    <location>
        <begin position="276"/>
        <end position="300"/>
    </location>
</feature>
<keyword evidence="4 5" id="KW-0472">Membrane</keyword>
<evidence type="ECO:0000313" key="8">
    <source>
        <dbReference type="Proteomes" id="UP000683360"/>
    </source>
</evidence>
<keyword evidence="3 5" id="KW-1133">Transmembrane helix</keyword>
<evidence type="ECO:0000256" key="1">
    <source>
        <dbReference type="ARBA" id="ARBA00004141"/>
    </source>
</evidence>
<comment type="subcellular location">
    <subcellularLocation>
        <location evidence="1">Membrane</location>
        <topology evidence="1">Multi-pass membrane protein</topology>
    </subcellularLocation>
</comment>
<organism evidence="7 8">
    <name type="scientific">Mytilus edulis</name>
    <name type="common">Blue mussel</name>
    <dbReference type="NCBI Taxonomy" id="6550"/>
    <lineage>
        <taxon>Eukaryota</taxon>
        <taxon>Metazoa</taxon>
        <taxon>Spiralia</taxon>
        <taxon>Lophotrochozoa</taxon>
        <taxon>Mollusca</taxon>
        <taxon>Bivalvia</taxon>
        <taxon>Autobranchia</taxon>
        <taxon>Pteriomorphia</taxon>
        <taxon>Mytilida</taxon>
        <taxon>Mytiloidea</taxon>
        <taxon>Mytilidae</taxon>
        <taxon>Mytilinae</taxon>
        <taxon>Mytilus</taxon>
    </lineage>
</organism>
<dbReference type="PANTHER" id="PTHR23112:SF0">
    <property type="entry name" value="TRANSMEMBRANE PROTEIN 116"/>
    <property type="match status" value="1"/>
</dbReference>
<dbReference type="GO" id="GO:0005886">
    <property type="term" value="C:plasma membrane"/>
    <property type="evidence" value="ECO:0007669"/>
    <property type="project" value="TreeGrafter"/>
</dbReference>
<dbReference type="InterPro" id="IPR017452">
    <property type="entry name" value="GPCR_Rhodpsn_7TM"/>
</dbReference>
<dbReference type="OrthoDB" id="6115658at2759"/>
<reference evidence="7" key="1">
    <citation type="submission" date="2021-03" db="EMBL/GenBank/DDBJ databases">
        <authorList>
            <person name="Bekaert M."/>
        </authorList>
    </citation>
    <scope>NUCLEOTIDE SEQUENCE</scope>
</reference>
<feature type="domain" description="G-protein coupled receptors family 1 profile" evidence="6">
    <location>
        <begin position="52"/>
        <end position="296"/>
    </location>
</feature>
<dbReference type="SUPFAM" id="SSF81321">
    <property type="entry name" value="Family A G protein-coupled receptor-like"/>
    <property type="match status" value="1"/>
</dbReference>
<dbReference type="AlphaFoldDB" id="A0A8S3Q3T2"/>
<dbReference type="EMBL" id="CAJPWZ010000307">
    <property type="protein sequence ID" value="CAG2189898.1"/>
    <property type="molecule type" value="Genomic_DNA"/>
</dbReference>
<gene>
    <name evidence="7" type="ORF">MEDL_5259</name>
</gene>
<feature type="transmembrane region" description="Helical" evidence="5">
    <location>
        <begin position="116"/>
        <end position="144"/>
    </location>
</feature>
<evidence type="ECO:0000256" key="3">
    <source>
        <dbReference type="ARBA" id="ARBA00022989"/>
    </source>
</evidence>
<feature type="transmembrane region" description="Helical" evidence="5">
    <location>
        <begin position="79"/>
        <end position="96"/>
    </location>
</feature>
<evidence type="ECO:0000313" key="7">
    <source>
        <dbReference type="EMBL" id="CAG2189898.1"/>
    </source>
</evidence>
<evidence type="ECO:0000256" key="5">
    <source>
        <dbReference type="SAM" id="Phobius"/>
    </source>
</evidence>
<keyword evidence="2 5" id="KW-0812">Transmembrane</keyword>
<evidence type="ECO:0000256" key="2">
    <source>
        <dbReference type="ARBA" id="ARBA00022692"/>
    </source>
</evidence>
<evidence type="ECO:0000259" key="6">
    <source>
        <dbReference type="PROSITE" id="PS50262"/>
    </source>
</evidence>
<feature type="transmembrane region" description="Helical" evidence="5">
    <location>
        <begin position="244"/>
        <end position="270"/>
    </location>
</feature>
<feature type="transmembrane region" description="Helical" evidence="5">
    <location>
        <begin position="198"/>
        <end position="223"/>
    </location>
</feature>
<name>A0A8S3Q3T2_MYTED</name>
<dbReference type="Gene3D" id="1.20.1070.10">
    <property type="entry name" value="Rhodopsin 7-helix transmembrane proteins"/>
    <property type="match status" value="1"/>
</dbReference>
<dbReference type="GO" id="GO:0004930">
    <property type="term" value="F:G protein-coupled receptor activity"/>
    <property type="evidence" value="ECO:0007669"/>
    <property type="project" value="TreeGrafter"/>
</dbReference>
<dbReference type="GO" id="GO:0007189">
    <property type="term" value="P:adenylate cyclase-activating G protein-coupled receptor signaling pathway"/>
    <property type="evidence" value="ECO:0007669"/>
    <property type="project" value="TreeGrafter"/>
</dbReference>